<protein>
    <submittedName>
        <fullName evidence="1">NHLP-related RiPP peptide</fullName>
    </submittedName>
</protein>
<comment type="caution">
    <text evidence="1">The sequence shown here is derived from an EMBL/GenBank/DDBJ whole genome shotgun (WGS) entry which is preliminary data.</text>
</comment>
<accession>A0ABW3LYZ4</accession>
<dbReference type="EMBL" id="JBHTKN010000004">
    <property type="protein sequence ID" value="MFD1042279.1"/>
    <property type="molecule type" value="Genomic_DNA"/>
</dbReference>
<dbReference type="InterPro" id="IPR036648">
    <property type="entry name" value="CN_Hdrase_a/SCN_Hdrase_g_sf"/>
</dbReference>
<keyword evidence="2" id="KW-1185">Reference proteome</keyword>
<dbReference type="SUPFAM" id="SSF56209">
    <property type="entry name" value="Nitrile hydratase alpha chain"/>
    <property type="match status" value="1"/>
</dbReference>
<name>A0ABW3LYZ4_9GAMM</name>
<dbReference type="InterPro" id="IPR030976">
    <property type="entry name" value="Mod_pep_NH_fam"/>
</dbReference>
<organism evidence="1 2">
    <name type="scientific">Pseudoxanthomonas kaohsiungensis</name>
    <dbReference type="NCBI Taxonomy" id="283923"/>
    <lineage>
        <taxon>Bacteria</taxon>
        <taxon>Pseudomonadati</taxon>
        <taxon>Pseudomonadota</taxon>
        <taxon>Gammaproteobacteria</taxon>
        <taxon>Lysobacterales</taxon>
        <taxon>Lysobacteraceae</taxon>
        <taxon>Pseudoxanthomonas</taxon>
    </lineage>
</organism>
<proteinExistence type="predicted"/>
<gene>
    <name evidence="1" type="ORF">ACFQ2N_07950</name>
</gene>
<evidence type="ECO:0000313" key="1">
    <source>
        <dbReference type="EMBL" id="MFD1042279.1"/>
    </source>
</evidence>
<dbReference type="Proteomes" id="UP001597033">
    <property type="component" value="Unassembled WGS sequence"/>
</dbReference>
<evidence type="ECO:0000313" key="2">
    <source>
        <dbReference type="Proteomes" id="UP001597033"/>
    </source>
</evidence>
<sequence>MSTEQTRQPMDPAVVDKLLDRLSSDDEYRELFAKDPRAALEQVGHKVPSDDAMACARTETLASKEEIAQARKLLADHLTDQAAMAMTVIFNFEAGRIRTKLSKS</sequence>
<dbReference type="NCBIfam" id="TIGR04509">
    <property type="entry name" value="mod_pep_NH_fam"/>
    <property type="match status" value="1"/>
</dbReference>
<dbReference type="RefSeq" id="WP_162378386.1">
    <property type="nucleotide sequence ID" value="NZ_JAYRDL010000003.1"/>
</dbReference>
<reference evidence="2" key="1">
    <citation type="journal article" date="2019" name="Int. J. Syst. Evol. Microbiol.">
        <title>The Global Catalogue of Microorganisms (GCM) 10K type strain sequencing project: providing services to taxonomists for standard genome sequencing and annotation.</title>
        <authorList>
            <consortium name="The Broad Institute Genomics Platform"/>
            <consortium name="The Broad Institute Genome Sequencing Center for Infectious Disease"/>
            <person name="Wu L."/>
            <person name="Ma J."/>
        </authorList>
    </citation>
    <scope>NUCLEOTIDE SEQUENCE [LARGE SCALE GENOMIC DNA]</scope>
    <source>
        <strain evidence="2">CCUG 55854</strain>
    </source>
</reference>